<evidence type="ECO:0000313" key="5">
    <source>
        <dbReference type="EMBL" id="OEJ95804.1"/>
    </source>
</evidence>
<dbReference type="OrthoDB" id="3517122at2"/>
<dbReference type="PANTHER" id="PTHR44846">
    <property type="entry name" value="MANNOSYL-D-GLYCERATE TRANSPORT/METABOLISM SYSTEM REPRESSOR MNGR-RELATED"/>
    <property type="match status" value="1"/>
</dbReference>
<dbReference type="CDD" id="cd07377">
    <property type="entry name" value="WHTH_GntR"/>
    <property type="match status" value="1"/>
</dbReference>
<dbReference type="EMBL" id="ASHX02000001">
    <property type="protein sequence ID" value="OEJ95804.1"/>
    <property type="molecule type" value="Genomic_DNA"/>
</dbReference>
<dbReference type="InterPro" id="IPR011663">
    <property type="entry name" value="UTRA"/>
</dbReference>
<dbReference type="PRINTS" id="PR00035">
    <property type="entry name" value="HTHGNTR"/>
</dbReference>
<comment type="caution">
    <text evidence="5">The sequence shown here is derived from an EMBL/GenBank/DDBJ whole genome shotgun (WGS) entry which is preliminary data.</text>
</comment>
<dbReference type="STRING" id="1306406.J116_016295"/>
<dbReference type="Gene3D" id="1.10.10.10">
    <property type="entry name" value="Winged helix-like DNA-binding domain superfamily/Winged helix DNA-binding domain"/>
    <property type="match status" value="1"/>
</dbReference>
<evidence type="ECO:0000259" key="4">
    <source>
        <dbReference type="PROSITE" id="PS50949"/>
    </source>
</evidence>
<keyword evidence="3" id="KW-0804">Transcription</keyword>
<organism evidence="5 6">
    <name type="scientific">Streptomyces thermolilacinus SPC6</name>
    <dbReference type="NCBI Taxonomy" id="1306406"/>
    <lineage>
        <taxon>Bacteria</taxon>
        <taxon>Bacillati</taxon>
        <taxon>Actinomycetota</taxon>
        <taxon>Actinomycetes</taxon>
        <taxon>Kitasatosporales</taxon>
        <taxon>Streptomycetaceae</taxon>
        <taxon>Streptomyces</taxon>
    </lineage>
</organism>
<dbReference type="GO" id="GO:0045892">
    <property type="term" value="P:negative regulation of DNA-templated transcription"/>
    <property type="evidence" value="ECO:0007669"/>
    <property type="project" value="TreeGrafter"/>
</dbReference>
<reference evidence="5 6" key="1">
    <citation type="journal article" date="2013" name="Genome Announc.">
        <title>Genome Sequence of Streptomyces violaceusniger Strain SPC6, a Halotolerant Streptomycete That Exhibits Rapid Growth and Development.</title>
        <authorList>
            <person name="Chen X."/>
            <person name="Zhang B."/>
            <person name="Zhang W."/>
            <person name="Wu X."/>
            <person name="Zhang M."/>
            <person name="Chen T."/>
            <person name="Liu G."/>
            <person name="Dyson P."/>
        </authorList>
    </citation>
    <scope>NUCLEOTIDE SEQUENCE [LARGE SCALE GENOMIC DNA]</scope>
    <source>
        <strain evidence="5 6">SPC6</strain>
    </source>
</reference>
<dbReference type="InterPro" id="IPR000524">
    <property type="entry name" value="Tscrpt_reg_HTH_GntR"/>
</dbReference>
<dbReference type="SUPFAM" id="SSF46785">
    <property type="entry name" value="Winged helix' DNA-binding domain"/>
    <property type="match status" value="1"/>
</dbReference>
<dbReference type="RefSeq" id="WP_023588139.1">
    <property type="nucleotide sequence ID" value="NZ_ASHX02000001.1"/>
</dbReference>
<sequence length="242" mass="26855">MAYEVEPPKYVRLAQTLQRRIEDGTYAPGTRVPSENQLVQAFGMSRPTVVRALELLKRDGWLESRQGYGTIVRGRPEVVEQKDRRGREALERDESQGAGRLIEVGHVPVPARVASALGLPKRAEVLMRRFLVEEDGEAVELVSSYFPANMVEGTELGASEPLNGSPREHLEARRKVRFDHVTERVSARLPEALEAELLDLPDGVPVLSVLVIACDASGRALQVADVLLPADRQELEDTYRLG</sequence>
<dbReference type="PROSITE" id="PS50949">
    <property type="entry name" value="HTH_GNTR"/>
    <property type="match status" value="1"/>
</dbReference>
<dbReference type="Pfam" id="PF07702">
    <property type="entry name" value="UTRA"/>
    <property type="match status" value="1"/>
</dbReference>
<dbReference type="InterPro" id="IPR036390">
    <property type="entry name" value="WH_DNA-bd_sf"/>
</dbReference>
<keyword evidence="1" id="KW-0805">Transcription regulation</keyword>
<accession>A0A1D3DTZ9</accession>
<keyword evidence="2" id="KW-0238">DNA-binding</keyword>
<dbReference type="InterPro" id="IPR036388">
    <property type="entry name" value="WH-like_DNA-bd_sf"/>
</dbReference>
<dbReference type="GO" id="GO:0003677">
    <property type="term" value="F:DNA binding"/>
    <property type="evidence" value="ECO:0007669"/>
    <property type="project" value="UniProtKB-KW"/>
</dbReference>
<dbReference type="InterPro" id="IPR050679">
    <property type="entry name" value="Bact_HTH_transcr_reg"/>
</dbReference>
<evidence type="ECO:0000256" key="2">
    <source>
        <dbReference type="ARBA" id="ARBA00023125"/>
    </source>
</evidence>
<gene>
    <name evidence="5" type="ORF">J116_016295</name>
</gene>
<dbReference type="Pfam" id="PF00392">
    <property type="entry name" value="GntR"/>
    <property type="match status" value="1"/>
</dbReference>
<evidence type="ECO:0000256" key="1">
    <source>
        <dbReference type="ARBA" id="ARBA00023015"/>
    </source>
</evidence>
<dbReference type="SMART" id="SM00345">
    <property type="entry name" value="HTH_GNTR"/>
    <property type="match status" value="1"/>
</dbReference>
<feature type="domain" description="HTH gntR-type" evidence="4">
    <location>
        <begin position="7"/>
        <end position="75"/>
    </location>
</feature>
<dbReference type="AlphaFoldDB" id="A0A1D3DTZ9"/>
<dbReference type="Gene3D" id="3.40.1410.10">
    <property type="entry name" value="Chorismate lyase-like"/>
    <property type="match status" value="1"/>
</dbReference>
<dbReference type="eggNOG" id="COG2188">
    <property type="taxonomic scope" value="Bacteria"/>
</dbReference>
<keyword evidence="6" id="KW-1185">Reference proteome</keyword>
<proteinExistence type="predicted"/>
<protein>
    <submittedName>
        <fullName evidence="5">GntR family transcriptional regulator</fullName>
    </submittedName>
</protein>
<dbReference type="PANTHER" id="PTHR44846:SF17">
    <property type="entry name" value="GNTR-FAMILY TRANSCRIPTIONAL REGULATOR"/>
    <property type="match status" value="1"/>
</dbReference>
<dbReference type="SMART" id="SM00866">
    <property type="entry name" value="UTRA"/>
    <property type="match status" value="1"/>
</dbReference>
<dbReference type="GO" id="GO:0003700">
    <property type="term" value="F:DNA-binding transcription factor activity"/>
    <property type="evidence" value="ECO:0007669"/>
    <property type="project" value="InterPro"/>
</dbReference>
<name>A0A1D3DTZ9_9ACTN</name>
<evidence type="ECO:0000256" key="3">
    <source>
        <dbReference type="ARBA" id="ARBA00023163"/>
    </source>
</evidence>
<dbReference type="Proteomes" id="UP000095329">
    <property type="component" value="Unassembled WGS sequence"/>
</dbReference>
<evidence type="ECO:0000313" key="6">
    <source>
        <dbReference type="Proteomes" id="UP000095329"/>
    </source>
</evidence>
<dbReference type="SUPFAM" id="SSF64288">
    <property type="entry name" value="Chorismate lyase-like"/>
    <property type="match status" value="1"/>
</dbReference>
<dbReference type="InterPro" id="IPR028978">
    <property type="entry name" value="Chorismate_lyase_/UTRA_dom_sf"/>
</dbReference>